<comment type="caution">
    <text evidence="2">The sequence shown here is derived from an EMBL/GenBank/DDBJ whole genome shotgun (WGS) entry which is preliminary data.</text>
</comment>
<evidence type="ECO:0000256" key="1">
    <source>
        <dbReference type="SAM" id="MobiDB-lite"/>
    </source>
</evidence>
<keyword evidence="3" id="KW-1185">Reference proteome</keyword>
<dbReference type="AlphaFoldDB" id="A0A2G8RDD7"/>
<dbReference type="EMBL" id="AWWI01000100">
    <property type="protein sequence ID" value="PIL19503.1"/>
    <property type="molecule type" value="Genomic_DNA"/>
</dbReference>
<accession>A0A2G8RDD7</accession>
<reference evidence="2 3" key="1">
    <citation type="submission" date="2013-09" db="EMBL/GenBank/DDBJ databases">
        <title>Genome sequencing of Phaeobacter antarcticus sp. nov. SM1211.</title>
        <authorList>
            <person name="Zhang X.-Y."/>
            <person name="Liu C."/>
            <person name="Chen X.-L."/>
            <person name="Xie B.-B."/>
            <person name="Qin Q.-L."/>
            <person name="Rong J.-C."/>
            <person name="Zhang Y.-Z."/>
        </authorList>
    </citation>
    <scope>NUCLEOTIDE SEQUENCE [LARGE SCALE GENOMIC DNA]</scope>
    <source>
        <strain evidence="2 3">SM1211</strain>
    </source>
</reference>
<proteinExistence type="predicted"/>
<feature type="region of interest" description="Disordered" evidence="1">
    <location>
        <begin position="1"/>
        <end position="82"/>
    </location>
</feature>
<protein>
    <submittedName>
        <fullName evidence="2">Uncharacterized protein</fullName>
    </submittedName>
</protein>
<dbReference type="Proteomes" id="UP000231259">
    <property type="component" value="Unassembled WGS sequence"/>
</dbReference>
<name>A0A2G8RDD7_9RHOB</name>
<feature type="compositionally biased region" description="Basic and acidic residues" evidence="1">
    <location>
        <begin position="60"/>
        <end position="82"/>
    </location>
</feature>
<evidence type="ECO:0000313" key="3">
    <source>
        <dbReference type="Proteomes" id="UP000231259"/>
    </source>
</evidence>
<gene>
    <name evidence="2" type="ORF">P775_15295</name>
</gene>
<evidence type="ECO:0000313" key="2">
    <source>
        <dbReference type="EMBL" id="PIL19503.1"/>
    </source>
</evidence>
<organism evidence="2 3">
    <name type="scientific">Puniceibacterium antarcticum</name>
    <dbReference type="NCBI Taxonomy" id="1206336"/>
    <lineage>
        <taxon>Bacteria</taxon>
        <taxon>Pseudomonadati</taxon>
        <taxon>Pseudomonadota</taxon>
        <taxon>Alphaproteobacteria</taxon>
        <taxon>Rhodobacterales</taxon>
        <taxon>Paracoccaceae</taxon>
        <taxon>Puniceibacterium</taxon>
    </lineage>
</organism>
<sequence length="228" mass="24799">MVACVQQHGDKGPREHQRHHRHVVRNAAGEDFGYDQPDHLKGEDEVGSAGPLRFEPPAEETGRHVQGDADHEGKERRERGDLHDLRGTLYHAGKNIAGEVVAVQQVIRIDIKRPGDEVPGVLFFIVGTCCSASWGTTRSSAPQRPVKSQNISLAVRARRVAMMRFDALREHLQAPPVALQDAAVAGGLIDRLSGQSAAGMDFTIGAGDHVAAHKTPSHWPYLVTLGSR</sequence>